<evidence type="ECO:0000256" key="10">
    <source>
        <dbReference type="ARBA" id="ARBA00023211"/>
    </source>
</evidence>
<dbReference type="InterPro" id="IPR001131">
    <property type="entry name" value="Peptidase_M24B_aminopep-P_CS"/>
</dbReference>
<dbReference type="Pfam" id="PF00557">
    <property type="entry name" value="Peptidase_M24"/>
    <property type="match status" value="1"/>
</dbReference>
<dbReference type="PANTHER" id="PTHR43763:SF12">
    <property type="entry name" value="AMINOPEPTIDASE P1"/>
    <property type="match status" value="1"/>
</dbReference>
<dbReference type="InterPro" id="IPR050422">
    <property type="entry name" value="X-Pro_aminopeptidase_P"/>
</dbReference>
<dbReference type="GO" id="GO:0005737">
    <property type="term" value="C:cytoplasm"/>
    <property type="evidence" value="ECO:0007669"/>
    <property type="project" value="UniProtKB-ARBA"/>
</dbReference>
<dbReference type="InterPro" id="IPR033740">
    <property type="entry name" value="Pept_M24B"/>
</dbReference>
<comment type="caution">
    <text evidence="14">The sequence shown here is derived from an EMBL/GenBank/DDBJ whole genome shotgun (WGS) entry which is preliminary data.</text>
</comment>
<evidence type="ECO:0000256" key="7">
    <source>
        <dbReference type="ARBA" id="ARBA00022723"/>
    </source>
</evidence>
<keyword evidence="5 14" id="KW-0031">Aminopeptidase</keyword>
<dbReference type="Gene3D" id="3.90.230.10">
    <property type="entry name" value="Creatinase/methionine aminopeptidase superfamily"/>
    <property type="match status" value="1"/>
</dbReference>
<dbReference type="SUPFAM" id="SSF55920">
    <property type="entry name" value="Creatinase/aminopeptidase"/>
    <property type="match status" value="1"/>
</dbReference>
<name>A0A9Q0NZ29_SALVM</name>
<keyword evidence="6" id="KW-0645">Protease</keyword>
<accession>A0A9Q0NZ29</accession>
<evidence type="ECO:0000256" key="9">
    <source>
        <dbReference type="ARBA" id="ARBA00023049"/>
    </source>
</evidence>
<dbReference type="FunFam" id="3.40.350.10:FF:000010">
    <property type="entry name" value="Probable Xaa-Pro aminopeptidase P"/>
    <property type="match status" value="1"/>
</dbReference>
<keyword evidence="8" id="KW-0378">Hydrolase</keyword>
<comment type="catalytic activity">
    <reaction evidence="1">
        <text>Release of any N-terminal amino acid, including proline, that is linked to proline, even from a dipeptide or tripeptide.</text>
        <dbReference type="EC" id="3.4.11.9"/>
    </reaction>
</comment>
<evidence type="ECO:0000259" key="13">
    <source>
        <dbReference type="Pfam" id="PF16188"/>
    </source>
</evidence>
<keyword evidence="7 11" id="KW-0479">Metal-binding</keyword>
<evidence type="ECO:0000256" key="4">
    <source>
        <dbReference type="ARBA" id="ARBA00012574"/>
    </source>
</evidence>
<dbReference type="InterPro" id="IPR029149">
    <property type="entry name" value="Creatin/AminoP/Spt16_N"/>
</dbReference>
<evidence type="ECO:0000256" key="6">
    <source>
        <dbReference type="ARBA" id="ARBA00022670"/>
    </source>
</evidence>
<reference evidence="14" key="2">
    <citation type="journal article" date="2023" name="Int. J. Mol. Sci.">
        <title>De Novo Assembly and Annotation of 11 Diverse Shrub Willow (Salix) Genomes Reveals Novel Gene Organization in Sex-Linked Regions.</title>
        <authorList>
            <person name="Hyden B."/>
            <person name="Feng K."/>
            <person name="Yates T.B."/>
            <person name="Jawdy S."/>
            <person name="Cereghino C."/>
            <person name="Smart L.B."/>
            <person name="Muchero W."/>
        </authorList>
    </citation>
    <scope>NUCLEOTIDE SEQUENCE [LARGE SCALE GENOMIC DNA]</scope>
    <source>
        <tissue evidence="14">Shoot tip</tissue>
    </source>
</reference>
<feature type="domain" description="Peptidase M24 C-terminal" evidence="13">
    <location>
        <begin position="462"/>
        <end position="520"/>
    </location>
</feature>
<dbReference type="CDD" id="cd01085">
    <property type="entry name" value="APP"/>
    <property type="match status" value="1"/>
</dbReference>
<proteinExistence type="inferred from homology"/>
<gene>
    <name evidence="14" type="ORF">OIU85_009086</name>
</gene>
<dbReference type="EMBL" id="JAPFFL010000014">
    <property type="protein sequence ID" value="KAJ6678571.1"/>
    <property type="molecule type" value="Genomic_DNA"/>
</dbReference>
<keyword evidence="9" id="KW-0482">Metalloprotease</keyword>
<evidence type="ECO:0000256" key="11">
    <source>
        <dbReference type="RuleBase" id="RU000590"/>
    </source>
</evidence>
<dbReference type="AlphaFoldDB" id="A0A9Q0NZ29"/>
<feature type="domain" description="Peptidase M24" evidence="12">
    <location>
        <begin position="213"/>
        <end position="451"/>
    </location>
</feature>
<organism evidence="14 15">
    <name type="scientific">Salix viminalis</name>
    <name type="common">Common osier</name>
    <name type="synonym">Basket willow</name>
    <dbReference type="NCBI Taxonomy" id="40686"/>
    <lineage>
        <taxon>Eukaryota</taxon>
        <taxon>Viridiplantae</taxon>
        <taxon>Streptophyta</taxon>
        <taxon>Embryophyta</taxon>
        <taxon>Tracheophyta</taxon>
        <taxon>Spermatophyta</taxon>
        <taxon>Magnoliopsida</taxon>
        <taxon>eudicotyledons</taxon>
        <taxon>Gunneridae</taxon>
        <taxon>Pentapetalae</taxon>
        <taxon>rosids</taxon>
        <taxon>fabids</taxon>
        <taxon>Malpighiales</taxon>
        <taxon>Salicaceae</taxon>
        <taxon>Saliceae</taxon>
        <taxon>Salix</taxon>
    </lineage>
</organism>
<dbReference type="GO" id="GO:0046872">
    <property type="term" value="F:metal ion binding"/>
    <property type="evidence" value="ECO:0007669"/>
    <property type="project" value="UniProtKB-KW"/>
</dbReference>
<evidence type="ECO:0000313" key="14">
    <source>
        <dbReference type="EMBL" id="KAJ6678571.1"/>
    </source>
</evidence>
<dbReference type="Proteomes" id="UP001151529">
    <property type="component" value="Chromosome 7"/>
</dbReference>
<evidence type="ECO:0000313" key="15">
    <source>
        <dbReference type="Proteomes" id="UP001151529"/>
    </source>
</evidence>
<dbReference type="PROSITE" id="PS00491">
    <property type="entry name" value="PROLINE_PEPTIDASE"/>
    <property type="match status" value="1"/>
</dbReference>
<dbReference type="PANTHER" id="PTHR43763">
    <property type="entry name" value="XAA-PRO AMINOPEPTIDASE 1"/>
    <property type="match status" value="1"/>
</dbReference>
<dbReference type="InterPro" id="IPR036005">
    <property type="entry name" value="Creatinase/aminopeptidase-like"/>
</dbReference>
<dbReference type="FunFam" id="3.90.230.10:FF:000007">
    <property type="entry name" value="Xaa-Pro aminopeptidase P"/>
    <property type="match status" value="1"/>
</dbReference>
<evidence type="ECO:0000256" key="3">
    <source>
        <dbReference type="ARBA" id="ARBA00008766"/>
    </source>
</evidence>
<dbReference type="GO" id="GO:0006508">
    <property type="term" value="P:proteolysis"/>
    <property type="evidence" value="ECO:0007669"/>
    <property type="project" value="UniProtKB-KW"/>
</dbReference>
<comment type="cofactor">
    <cofactor evidence="2">
        <name>Mn(2+)</name>
        <dbReference type="ChEBI" id="CHEBI:29035"/>
    </cofactor>
</comment>
<dbReference type="Pfam" id="PF16189">
    <property type="entry name" value="Creatinase_N_2"/>
    <property type="match status" value="1"/>
</dbReference>
<evidence type="ECO:0000256" key="2">
    <source>
        <dbReference type="ARBA" id="ARBA00001936"/>
    </source>
</evidence>
<evidence type="ECO:0000256" key="8">
    <source>
        <dbReference type="ARBA" id="ARBA00022801"/>
    </source>
</evidence>
<dbReference type="EC" id="3.4.11.9" evidence="4"/>
<keyword evidence="10" id="KW-0464">Manganese</keyword>
<evidence type="ECO:0000256" key="5">
    <source>
        <dbReference type="ARBA" id="ARBA00022438"/>
    </source>
</evidence>
<sequence length="545" mass="60591">MGEDPGVDAWMADNLPVEAAIGIDPWCVSVDTALRWQRAFAKKQQKLVQTETSLVDEVWKSRPPAEINPVVVHPIEFTGCSVAEKLKVLREKLKNEKTRGIIITTLDEVAWLYNIRGTDVSYCPVVHAFAIITSSSAFLYVDKKKVSAEANHYMEENGIDVRDYADVSSDVVLLASDQLDSTSEVKGTVAKVHMLQSPLALAKALKNPVELDGLKKAHVRDGAAVVQYLAWLDKQMQESYGASGYFLEGQSANKKKDLGAIKLTEITVSDKLEGFRASKEHFRGLSFPTISSVGPNAAIIHYSPHAETCAELNPDNIYLFDSGAQYLDGTTDITRTVHFGNPSTHEKACYTAVLKGHIALGNACFPNGTNGHALDILARIPLWKDGLDYRHGTGHGIGSYLNVHEGPHLISFRPHARNVPLQASMTVTDEPGYYEDGNFGIRLENVLIVKEADTKFNFGDKGYLSFEHITWAPYQTKMIDLTRLDPEEISWLNTYHGRCRDILAPYLDEYEMAWLNKATESHWGVILLSSSQGPSKKIRRKDEEN</sequence>
<evidence type="ECO:0000259" key="12">
    <source>
        <dbReference type="Pfam" id="PF00557"/>
    </source>
</evidence>
<dbReference type="GO" id="GO:0070006">
    <property type="term" value="F:metalloaminopeptidase activity"/>
    <property type="evidence" value="ECO:0007669"/>
    <property type="project" value="InterPro"/>
</dbReference>
<keyword evidence="15" id="KW-1185">Reference proteome</keyword>
<dbReference type="InterPro" id="IPR032416">
    <property type="entry name" value="Peptidase_M24_C"/>
</dbReference>
<protein>
    <recommendedName>
        <fullName evidence="4">Xaa-Pro aminopeptidase</fullName>
        <ecNumber evidence="4">3.4.11.9</ecNumber>
    </recommendedName>
</protein>
<reference evidence="14" key="1">
    <citation type="submission" date="2022-11" db="EMBL/GenBank/DDBJ databases">
        <authorList>
            <person name="Hyden B.L."/>
            <person name="Feng K."/>
            <person name="Yates T."/>
            <person name="Jawdy S."/>
            <person name="Smart L.B."/>
            <person name="Muchero W."/>
        </authorList>
    </citation>
    <scope>NUCLEOTIDE SEQUENCE</scope>
    <source>
        <tissue evidence="14">Shoot tip</tissue>
    </source>
</reference>
<dbReference type="InterPro" id="IPR000994">
    <property type="entry name" value="Pept_M24"/>
</dbReference>
<evidence type="ECO:0000256" key="1">
    <source>
        <dbReference type="ARBA" id="ARBA00001424"/>
    </source>
</evidence>
<comment type="similarity">
    <text evidence="3 11">Belongs to the peptidase M24B family.</text>
</comment>
<dbReference type="Gene3D" id="3.40.350.10">
    <property type="entry name" value="Creatinase/prolidase N-terminal domain"/>
    <property type="match status" value="2"/>
</dbReference>
<dbReference type="OrthoDB" id="9995434at2759"/>
<dbReference type="Pfam" id="PF16188">
    <property type="entry name" value="Peptidase_M24_C"/>
    <property type="match status" value="1"/>
</dbReference>